<dbReference type="InterPro" id="IPR036236">
    <property type="entry name" value="Znf_C2H2_sf"/>
</dbReference>
<dbReference type="GO" id="GO:0005667">
    <property type="term" value="C:transcription regulator complex"/>
    <property type="evidence" value="ECO:0007669"/>
    <property type="project" value="TreeGrafter"/>
</dbReference>
<reference evidence="12 13" key="1">
    <citation type="journal article" date="2012" name="BMC Genomics">
        <title>Comparative genomics of the white-rot fungi, Phanerochaete carnosa and P. chrysosporium, to elucidate the genetic basis of the distinct wood types they colonize.</title>
        <authorList>
            <person name="Suzuki H."/>
            <person name="MacDonald J."/>
            <person name="Syed K."/>
            <person name="Salamov A."/>
            <person name="Hori C."/>
            <person name="Aerts A."/>
            <person name="Henrissat B."/>
            <person name="Wiebenga A."/>
            <person name="vanKuyk P.A."/>
            <person name="Barry K."/>
            <person name="Lindquist E."/>
            <person name="LaButti K."/>
            <person name="Lapidus A."/>
            <person name="Lucas S."/>
            <person name="Coutinho P."/>
            <person name="Gong Y."/>
            <person name="Samejima M."/>
            <person name="Mahadevan R."/>
            <person name="Abou-Zaid M."/>
            <person name="de Vries R.P."/>
            <person name="Igarashi K."/>
            <person name="Yadav J.S."/>
            <person name="Grigoriev I.V."/>
            <person name="Master E.R."/>
        </authorList>
    </citation>
    <scope>NUCLEOTIDE SEQUENCE [LARGE SCALE GENOMIC DNA]</scope>
    <source>
        <strain evidence="12 13">HHB-10118-sp</strain>
    </source>
</reference>
<dbReference type="InterPro" id="IPR013087">
    <property type="entry name" value="Znf_C2H2_type"/>
</dbReference>
<protein>
    <recommendedName>
        <fullName evidence="11">C2H2-type domain-containing protein</fullName>
    </recommendedName>
</protein>
<dbReference type="AlphaFoldDB" id="K5X7B7"/>
<dbReference type="GO" id="GO:0000978">
    <property type="term" value="F:RNA polymerase II cis-regulatory region sequence-specific DNA binding"/>
    <property type="evidence" value="ECO:0007669"/>
    <property type="project" value="TreeGrafter"/>
</dbReference>
<proteinExistence type="predicted"/>
<feature type="domain" description="C2H2-type" evidence="11">
    <location>
        <begin position="257"/>
        <end position="286"/>
    </location>
</feature>
<keyword evidence="8" id="KW-0539">Nucleus</keyword>
<feature type="region of interest" description="Disordered" evidence="10">
    <location>
        <begin position="315"/>
        <end position="389"/>
    </location>
</feature>
<evidence type="ECO:0000313" key="13">
    <source>
        <dbReference type="Proteomes" id="UP000008370"/>
    </source>
</evidence>
<dbReference type="PANTHER" id="PTHR14003">
    <property type="entry name" value="TRANSCRIPTIONAL REPRESSOR PROTEIN YY"/>
    <property type="match status" value="1"/>
</dbReference>
<evidence type="ECO:0000256" key="2">
    <source>
        <dbReference type="ARBA" id="ARBA00022723"/>
    </source>
</evidence>
<keyword evidence="2" id="KW-0479">Metal-binding</keyword>
<dbReference type="KEGG" id="pco:PHACADRAFT_248845"/>
<dbReference type="GO" id="GO:0000785">
    <property type="term" value="C:chromatin"/>
    <property type="evidence" value="ECO:0007669"/>
    <property type="project" value="TreeGrafter"/>
</dbReference>
<dbReference type="Pfam" id="PF00096">
    <property type="entry name" value="zf-C2H2"/>
    <property type="match status" value="2"/>
</dbReference>
<keyword evidence="4 9" id="KW-0863">Zinc-finger</keyword>
<evidence type="ECO:0000313" key="12">
    <source>
        <dbReference type="EMBL" id="EKM58767.1"/>
    </source>
</evidence>
<evidence type="ECO:0000256" key="8">
    <source>
        <dbReference type="ARBA" id="ARBA00023242"/>
    </source>
</evidence>
<accession>K5X7B7</accession>
<dbReference type="SMART" id="SM00355">
    <property type="entry name" value="ZnF_C2H2"/>
    <property type="match status" value="2"/>
</dbReference>
<feature type="region of interest" description="Disordered" evidence="10">
    <location>
        <begin position="129"/>
        <end position="226"/>
    </location>
</feature>
<evidence type="ECO:0000256" key="6">
    <source>
        <dbReference type="ARBA" id="ARBA00023015"/>
    </source>
</evidence>
<dbReference type="STRING" id="650164.K5X7B7"/>
<dbReference type="PROSITE" id="PS50157">
    <property type="entry name" value="ZINC_FINGER_C2H2_2"/>
    <property type="match status" value="2"/>
</dbReference>
<feature type="compositionally biased region" description="Polar residues" evidence="10">
    <location>
        <begin position="26"/>
        <end position="37"/>
    </location>
</feature>
<dbReference type="GO" id="GO:0008270">
    <property type="term" value="F:zinc ion binding"/>
    <property type="evidence" value="ECO:0007669"/>
    <property type="project" value="UniProtKB-KW"/>
</dbReference>
<evidence type="ECO:0000256" key="7">
    <source>
        <dbReference type="ARBA" id="ARBA00023163"/>
    </source>
</evidence>
<evidence type="ECO:0000256" key="9">
    <source>
        <dbReference type="PROSITE-ProRule" id="PRU00042"/>
    </source>
</evidence>
<dbReference type="GO" id="GO:0031519">
    <property type="term" value="C:PcG protein complex"/>
    <property type="evidence" value="ECO:0007669"/>
    <property type="project" value="TreeGrafter"/>
</dbReference>
<dbReference type="GO" id="GO:0000981">
    <property type="term" value="F:DNA-binding transcription factor activity, RNA polymerase II-specific"/>
    <property type="evidence" value="ECO:0007669"/>
    <property type="project" value="TreeGrafter"/>
</dbReference>
<keyword evidence="13" id="KW-1185">Reference proteome</keyword>
<dbReference type="EMBL" id="JH930469">
    <property type="protein sequence ID" value="EKM58767.1"/>
    <property type="molecule type" value="Genomic_DNA"/>
</dbReference>
<feature type="compositionally biased region" description="Basic and acidic residues" evidence="10">
    <location>
        <begin position="1"/>
        <end position="10"/>
    </location>
</feature>
<dbReference type="Gene3D" id="3.30.160.60">
    <property type="entry name" value="Classic Zinc Finger"/>
    <property type="match status" value="2"/>
</dbReference>
<evidence type="ECO:0000256" key="3">
    <source>
        <dbReference type="ARBA" id="ARBA00022737"/>
    </source>
</evidence>
<feature type="compositionally biased region" description="Low complexity" evidence="10">
    <location>
        <begin position="326"/>
        <end position="337"/>
    </location>
</feature>
<dbReference type="GeneID" id="18914463"/>
<feature type="region of interest" description="Disordered" evidence="10">
    <location>
        <begin position="1"/>
        <end position="116"/>
    </location>
</feature>
<dbReference type="Proteomes" id="UP000008370">
    <property type="component" value="Unassembled WGS sequence"/>
</dbReference>
<dbReference type="OrthoDB" id="6077919at2759"/>
<evidence type="ECO:0000256" key="10">
    <source>
        <dbReference type="SAM" id="MobiDB-lite"/>
    </source>
</evidence>
<evidence type="ECO:0000256" key="5">
    <source>
        <dbReference type="ARBA" id="ARBA00022833"/>
    </source>
</evidence>
<dbReference type="PROSITE" id="PS00028">
    <property type="entry name" value="ZINC_FINGER_C2H2_1"/>
    <property type="match status" value="2"/>
</dbReference>
<feature type="domain" description="C2H2-type" evidence="11">
    <location>
        <begin position="229"/>
        <end position="256"/>
    </location>
</feature>
<dbReference type="FunFam" id="3.30.160.60:FF:000594">
    <property type="entry name" value="Transcription factor HIVEP2"/>
    <property type="match status" value="1"/>
</dbReference>
<feature type="compositionally biased region" description="Basic and acidic residues" evidence="10">
    <location>
        <begin position="338"/>
        <end position="347"/>
    </location>
</feature>
<sequence>MSAPDKHDKPTLPPIRDVFPDIFPADQTQTDGASQTPADRGLAREDARDLPPLASPPRLPHRRRTHPLRGPPAPVASGSQLPSHHSEGAYGIGLPTLRRNEPYMSHRPGTITAGDAAFRFSRQDTDVVRAESELGGPSTSTPPVPASHDPPNTHAGFSRARPIDDSTRHRPGPLPAACPADRLSGTSPVDVPPTPGPSRISSGHANANAPEPYSATPAPSVPPRRPKRYICPKCGKRFSRPSALKTHMVSHTDIKAYPCPVQGCGRRYTIKSNLTRHLRTHGAHADTAAATTPCVPMDPMSTVFLAGEHAASWTPLVPGFEPPPGAAAAAAAAQAGERAGDAPRGDAEGTDDDDPMAGSPAPADSSSDARQRATRRGRHSRSSEKRRRR</sequence>
<dbReference type="SUPFAM" id="SSF57667">
    <property type="entry name" value="beta-beta-alpha zinc fingers"/>
    <property type="match status" value="1"/>
</dbReference>
<keyword evidence="5" id="KW-0862">Zinc</keyword>
<name>K5X7B7_PHACS</name>
<dbReference type="RefSeq" id="XP_007391361.1">
    <property type="nucleotide sequence ID" value="XM_007391299.1"/>
</dbReference>
<feature type="compositionally biased region" description="Basic residues" evidence="10">
    <location>
        <begin position="372"/>
        <end position="389"/>
    </location>
</feature>
<feature type="compositionally biased region" description="Low complexity" evidence="10">
    <location>
        <begin position="356"/>
        <end position="368"/>
    </location>
</feature>
<keyword evidence="7" id="KW-0804">Transcription</keyword>
<dbReference type="PANTHER" id="PTHR14003:SF19">
    <property type="entry name" value="YY2 TRANSCRIPTION FACTOR"/>
    <property type="match status" value="1"/>
</dbReference>
<dbReference type="InParanoid" id="K5X7B7"/>
<organism evidence="12 13">
    <name type="scientific">Phanerochaete carnosa (strain HHB-10118-sp)</name>
    <name type="common">White-rot fungus</name>
    <name type="synonym">Peniophora carnosa</name>
    <dbReference type="NCBI Taxonomy" id="650164"/>
    <lineage>
        <taxon>Eukaryota</taxon>
        <taxon>Fungi</taxon>
        <taxon>Dikarya</taxon>
        <taxon>Basidiomycota</taxon>
        <taxon>Agaricomycotina</taxon>
        <taxon>Agaricomycetes</taxon>
        <taxon>Polyporales</taxon>
        <taxon>Phanerochaetaceae</taxon>
        <taxon>Phanerochaete</taxon>
    </lineage>
</organism>
<keyword evidence="3" id="KW-0677">Repeat</keyword>
<evidence type="ECO:0000259" key="11">
    <source>
        <dbReference type="PROSITE" id="PS50157"/>
    </source>
</evidence>
<evidence type="ECO:0000256" key="1">
    <source>
        <dbReference type="ARBA" id="ARBA00004123"/>
    </source>
</evidence>
<evidence type="ECO:0000256" key="4">
    <source>
        <dbReference type="ARBA" id="ARBA00022771"/>
    </source>
</evidence>
<gene>
    <name evidence="12" type="ORF">PHACADRAFT_248845</name>
</gene>
<keyword evidence="6" id="KW-0805">Transcription regulation</keyword>
<comment type="subcellular location">
    <subcellularLocation>
        <location evidence="1">Nucleus</location>
    </subcellularLocation>
</comment>
<dbReference type="HOGENOM" id="CLU_710007_0_0_1"/>